<feature type="compositionally biased region" description="Polar residues" evidence="1">
    <location>
        <begin position="377"/>
        <end position="391"/>
    </location>
</feature>
<evidence type="ECO:0000256" key="1">
    <source>
        <dbReference type="SAM" id="MobiDB-lite"/>
    </source>
</evidence>
<dbReference type="GO" id="GO:0005829">
    <property type="term" value="C:cytosol"/>
    <property type="evidence" value="ECO:0007669"/>
    <property type="project" value="TreeGrafter"/>
</dbReference>
<accession>A0A401H2P0</accession>
<dbReference type="GO" id="GO:0043161">
    <property type="term" value="P:proteasome-mediated ubiquitin-dependent protein catabolic process"/>
    <property type="evidence" value="ECO:0007669"/>
    <property type="project" value="TreeGrafter"/>
</dbReference>
<dbReference type="GO" id="GO:0051865">
    <property type="term" value="P:protein autoubiquitination"/>
    <property type="evidence" value="ECO:0007669"/>
    <property type="project" value="TreeGrafter"/>
</dbReference>
<dbReference type="RefSeq" id="XP_027619629.1">
    <property type="nucleotide sequence ID" value="XM_027763828.1"/>
</dbReference>
<feature type="region of interest" description="Disordered" evidence="1">
    <location>
        <begin position="1"/>
        <end position="45"/>
    </location>
</feature>
<dbReference type="Proteomes" id="UP000287166">
    <property type="component" value="Unassembled WGS sequence"/>
</dbReference>
<dbReference type="OrthoDB" id="66510at2759"/>
<name>A0A401H2P0_9APHY</name>
<dbReference type="GO" id="GO:0006513">
    <property type="term" value="P:protein monoubiquitination"/>
    <property type="evidence" value="ECO:0007669"/>
    <property type="project" value="TreeGrafter"/>
</dbReference>
<dbReference type="STRING" id="139825.A0A401H2P0"/>
<evidence type="ECO:0000313" key="2">
    <source>
        <dbReference type="EMBL" id="GBE88716.1"/>
    </source>
</evidence>
<dbReference type="PANTHER" id="PTHR31531">
    <property type="entry name" value="E3 UBIQUITIN-PROTEIN LIGASE E3D FAMILY MEMBER"/>
    <property type="match status" value="1"/>
</dbReference>
<dbReference type="GO" id="GO:0000209">
    <property type="term" value="P:protein polyubiquitination"/>
    <property type="evidence" value="ECO:0007669"/>
    <property type="project" value="TreeGrafter"/>
</dbReference>
<proteinExistence type="predicted"/>
<dbReference type="GO" id="GO:0030332">
    <property type="term" value="F:cyclin binding"/>
    <property type="evidence" value="ECO:0007669"/>
    <property type="project" value="TreeGrafter"/>
</dbReference>
<feature type="region of interest" description="Disordered" evidence="1">
    <location>
        <begin position="588"/>
        <end position="651"/>
    </location>
</feature>
<dbReference type="GeneID" id="38785633"/>
<dbReference type="AlphaFoldDB" id="A0A401H2P0"/>
<evidence type="ECO:0008006" key="4">
    <source>
        <dbReference type="Google" id="ProtNLM"/>
    </source>
</evidence>
<feature type="compositionally biased region" description="Polar residues" evidence="1">
    <location>
        <begin position="1"/>
        <end position="14"/>
    </location>
</feature>
<feature type="region of interest" description="Disordered" evidence="1">
    <location>
        <begin position="375"/>
        <end position="397"/>
    </location>
</feature>
<dbReference type="EMBL" id="BFAD01000014">
    <property type="protein sequence ID" value="GBE88716.1"/>
    <property type="molecule type" value="Genomic_DNA"/>
</dbReference>
<sequence length="1056" mass="116505">MTTLIRGSSLSTVETAVDEEKHWDPRAKLDANIPKPFPSLEEREQEELLEDLAAEELHFEDADAFPGRAAEGLNAGAATADVKYHPVYDRPASAAAQSPQEDGGSGIRHAEAELMPSIVHVQRSCLATLNDLLSTAANWRPIIPDRRHSMPPCSPVSRTVADQSSSALHTLVLNLRAHEPDATAVHRASLSDADDAALVGELQERVDRLVDSDTLSQHDRALAQTLISLIAHFHRLAALYPRTSVPTSPRVASWNPHTVSPSLSAVHDGPSDPFVHFRRQLSDFQLSRGEGVAMPAVSPVELVETTLLWARVDEELEHVLNLCRARTTEDPQILDTELLPPEYDAAGYDDELDFTIESEGLPEYEVGQWSALDAKTASPSSKANEPETSSPVLGGAGGLSEKMRLDLDAVTLAIDRLYLVAPQLHNQRVELKKAKVEQMERARLEGLSLKRARVREGKQRAVDTTDSQDLERMLELIGRASQRKLVNQAVALEDGLKAKLENARQRDLEKRDAFVAQLVHHSAVGRLHSQDAVFPTSNGRRKEKDPEALLSLPEFMREAVPEPSRLRMQMADSHALLSLPEFMKEPTHSALEPLTPPPCNKSSKGYRSRSLSAPPLSWLLASSSRPSSPGQLSESKRTKAAGKMRRVGSSVSRMPALQTGLDVHYVAEYHESLQHILIFLTVYGSEPDVPLEAEVVPLSDVPGFERECLCLRSGASTSPYLSLPARVHPGKKEVQEIGGHYQIKLAAAPSTPTGTPTSSAYPSMHAALLDADQLSELTPTGFVCASCSLPLVHCSQVSKFKDLPSEHWAELVDAWMCHSDQKLHENVTRHSNEGFWPTKGLAFVGGSYILFDESAVVKSNFWPSSQETKSTDDWQRVHCICGAVIGRCQDHQPKDAPCSIVYRLAKYAVRPTNPAAEPARVPLSAFIAEDMNEFVQAHATYRFVILDEEDERPRILMWLFKPNMRLAYITPAQYVIPKSGSIHAAKVLYKVLKPSIAFSDLPALTNKYPGFPQAEHLYYPIDICRRLGNLLKESTTAYPESLRTMTGLSVGWLQRA</sequence>
<keyword evidence="3" id="KW-1185">Reference proteome</keyword>
<dbReference type="PANTHER" id="PTHR31531:SF2">
    <property type="entry name" value="E3 UBIQUITIN-PROTEIN LIGASE E3D"/>
    <property type="match status" value="1"/>
</dbReference>
<dbReference type="InParanoid" id="A0A401H2P0"/>
<dbReference type="GO" id="GO:0031624">
    <property type="term" value="F:ubiquitin conjugating enzyme binding"/>
    <property type="evidence" value="ECO:0007669"/>
    <property type="project" value="TreeGrafter"/>
</dbReference>
<evidence type="ECO:0000313" key="3">
    <source>
        <dbReference type="Proteomes" id="UP000287166"/>
    </source>
</evidence>
<dbReference type="GO" id="GO:0005634">
    <property type="term" value="C:nucleus"/>
    <property type="evidence" value="ECO:0007669"/>
    <property type="project" value="TreeGrafter"/>
</dbReference>
<reference evidence="2 3" key="1">
    <citation type="journal article" date="2018" name="Sci. Rep.">
        <title>Genome sequence of the cauliflower mushroom Sparassis crispa (Hanabiratake) and its association with beneficial usage.</title>
        <authorList>
            <person name="Kiyama R."/>
            <person name="Furutani Y."/>
            <person name="Kawaguchi K."/>
            <person name="Nakanishi T."/>
        </authorList>
    </citation>
    <scope>NUCLEOTIDE SEQUENCE [LARGE SCALE GENOMIC DNA]</scope>
</reference>
<protein>
    <recommendedName>
        <fullName evidence="4">HECT-like ubiquitin-conjugating enzyme-binding-domain-containing protein</fullName>
    </recommendedName>
</protein>
<feature type="compositionally biased region" description="Basic and acidic residues" evidence="1">
    <location>
        <begin position="18"/>
        <end position="29"/>
    </location>
</feature>
<dbReference type="Pfam" id="PF09814">
    <property type="entry name" value="HECT_2"/>
    <property type="match status" value="1"/>
</dbReference>
<dbReference type="GO" id="GO:0061630">
    <property type="term" value="F:ubiquitin protein ligase activity"/>
    <property type="evidence" value="ECO:0007669"/>
    <property type="project" value="TreeGrafter"/>
</dbReference>
<feature type="compositionally biased region" description="Low complexity" evidence="1">
    <location>
        <begin position="608"/>
        <end position="629"/>
    </location>
</feature>
<dbReference type="InterPro" id="IPR019193">
    <property type="entry name" value="UBQ-conj_enz_E2-bd_prot"/>
</dbReference>
<organism evidence="2 3">
    <name type="scientific">Sparassis crispa</name>
    <dbReference type="NCBI Taxonomy" id="139825"/>
    <lineage>
        <taxon>Eukaryota</taxon>
        <taxon>Fungi</taxon>
        <taxon>Dikarya</taxon>
        <taxon>Basidiomycota</taxon>
        <taxon>Agaricomycotina</taxon>
        <taxon>Agaricomycetes</taxon>
        <taxon>Polyporales</taxon>
        <taxon>Sparassidaceae</taxon>
        <taxon>Sparassis</taxon>
    </lineage>
</organism>
<gene>
    <name evidence="2" type="ORF">SCP_1401210</name>
</gene>
<comment type="caution">
    <text evidence="2">The sequence shown here is derived from an EMBL/GenBank/DDBJ whole genome shotgun (WGS) entry which is preliminary data.</text>
</comment>
<dbReference type="GO" id="GO:0000151">
    <property type="term" value="C:ubiquitin ligase complex"/>
    <property type="evidence" value="ECO:0007669"/>
    <property type="project" value="TreeGrafter"/>
</dbReference>